<name>A0ABX8MCG2_9PSED</name>
<dbReference type="Proteomes" id="UP001047646">
    <property type="component" value="Chromosome"/>
</dbReference>
<dbReference type="InterPro" id="IPR050696">
    <property type="entry name" value="FtsA/MreB"/>
</dbReference>
<dbReference type="EMBL" id="CP077073">
    <property type="protein sequence ID" value="QXH36120.1"/>
    <property type="molecule type" value="Genomic_DNA"/>
</dbReference>
<organism evidence="1 2">
    <name type="scientific">Pseudomonas muyukensis</name>
    <dbReference type="NCBI Taxonomy" id="2842357"/>
    <lineage>
        <taxon>Bacteria</taxon>
        <taxon>Pseudomonadati</taxon>
        <taxon>Pseudomonadota</taxon>
        <taxon>Gammaproteobacteria</taxon>
        <taxon>Pseudomonadales</taxon>
        <taxon>Pseudomonadaceae</taxon>
        <taxon>Pseudomonas</taxon>
    </lineage>
</organism>
<gene>
    <name evidence="1" type="primary">pilM</name>
    <name evidence="1" type="ORF">KSS95_04620</name>
</gene>
<reference evidence="1" key="1">
    <citation type="journal article" date="2021" name="Microorganisms">
        <title>The Ever-Expanding Pseudomonas Genus: Description of 43 New Species and Partition of the Pseudomonas putida Group.</title>
        <authorList>
            <person name="Girard L."/>
            <person name="Lood C."/>
            <person name="Hofte M."/>
            <person name="Vandamme P."/>
            <person name="Rokni-Zadeh H."/>
            <person name="van Noort V."/>
            <person name="Lavigne R."/>
            <person name="De Mot R."/>
        </authorList>
    </citation>
    <scope>NUCLEOTIDE SEQUENCE</scope>
    <source>
        <strain evidence="1">COW39</strain>
    </source>
</reference>
<dbReference type="Pfam" id="PF11104">
    <property type="entry name" value="PilM_2"/>
    <property type="match status" value="1"/>
</dbReference>
<dbReference type="InterPro" id="IPR005883">
    <property type="entry name" value="PilM"/>
</dbReference>
<keyword evidence="2" id="KW-1185">Reference proteome</keyword>
<proteinExistence type="predicted"/>
<sequence>MLGDFGRSVGSLLGVEITADFIRMVHLRRHRRALRVAGWAVEPYLGASSAGNEHLHRALRKAHARCATRQRQVALALPACQVICKVCQVLADPSAQAMEAQLLGLADQLFPFPLDDLALDFQLLGPSAQAPGKIDALVVACRQSQLDPFEQLFAQVGLELVAVEVDSLALWRALTPGDSLVLQMENTHLVTHRWPDGDVPQRQQTVMASPDQWGEHIDGLAGAREVLLIGAAASPGRARSISERLGVACRLACPPALAGLEDIGPSMVLAYGLAQGGAA</sequence>
<dbReference type="PANTHER" id="PTHR32432:SF3">
    <property type="entry name" value="ETHANOLAMINE UTILIZATION PROTEIN EUTJ"/>
    <property type="match status" value="1"/>
</dbReference>
<dbReference type="PANTHER" id="PTHR32432">
    <property type="entry name" value="CELL DIVISION PROTEIN FTSA-RELATED"/>
    <property type="match status" value="1"/>
</dbReference>
<evidence type="ECO:0000313" key="2">
    <source>
        <dbReference type="Proteomes" id="UP001047646"/>
    </source>
</evidence>
<accession>A0ABX8MCG2</accession>
<protein>
    <submittedName>
        <fullName evidence="1">Pilus assembly protein PilM</fullName>
    </submittedName>
</protein>
<dbReference type="RefSeq" id="WP_217852053.1">
    <property type="nucleotide sequence ID" value="NZ_CP077073.1"/>
</dbReference>
<evidence type="ECO:0000313" key="1">
    <source>
        <dbReference type="EMBL" id="QXH36120.1"/>
    </source>
</evidence>